<reference evidence="2 3" key="1">
    <citation type="submission" date="2011-07" db="EMBL/GenBank/DDBJ databases">
        <title>The complete genome of chromosome of Emticicia oligotrophica DSM 17448.</title>
        <authorList>
            <consortium name="US DOE Joint Genome Institute (JGI-PGF)"/>
            <person name="Lucas S."/>
            <person name="Han J."/>
            <person name="Lapidus A."/>
            <person name="Bruce D."/>
            <person name="Goodwin L."/>
            <person name="Pitluck S."/>
            <person name="Peters L."/>
            <person name="Kyrpides N."/>
            <person name="Mavromatis K."/>
            <person name="Ivanova N."/>
            <person name="Ovchinnikova G."/>
            <person name="Teshima H."/>
            <person name="Detter J.C."/>
            <person name="Tapia R."/>
            <person name="Han C."/>
            <person name="Land M."/>
            <person name="Hauser L."/>
            <person name="Markowitz V."/>
            <person name="Cheng J.-F."/>
            <person name="Hugenholtz P."/>
            <person name="Woyke T."/>
            <person name="Wu D."/>
            <person name="Tindall B."/>
            <person name="Pomrenke H."/>
            <person name="Brambilla E."/>
            <person name="Klenk H.-P."/>
            <person name="Eisen J.A."/>
        </authorList>
    </citation>
    <scope>NUCLEOTIDE SEQUENCE [LARGE SCALE GENOMIC DNA]</scope>
    <source>
        <strain evidence="2 3">DSM 17448</strain>
    </source>
</reference>
<dbReference type="EMBL" id="CP002961">
    <property type="protein sequence ID" value="AFK04415.1"/>
    <property type="molecule type" value="Genomic_DNA"/>
</dbReference>
<dbReference type="InterPro" id="IPR011460">
    <property type="entry name" value="Lcl_C"/>
</dbReference>
<evidence type="ECO:0000313" key="2">
    <source>
        <dbReference type="EMBL" id="AFK04415.1"/>
    </source>
</evidence>
<organism evidence="2 3">
    <name type="scientific">Emticicia oligotrophica (strain DSM 17448 / CIP 109782 / MTCC 6937 / GPTSA100-15)</name>
    <dbReference type="NCBI Taxonomy" id="929562"/>
    <lineage>
        <taxon>Bacteria</taxon>
        <taxon>Pseudomonadati</taxon>
        <taxon>Bacteroidota</taxon>
        <taxon>Cytophagia</taxon>
        <taxon>Cytophagales</taxon>
        <taxon>Leadbetterellaceae</taxon>
        <taxon>Emticicia</taxon>
    </lineage>
</organism>
<dbReference type="Proteomes" id="UP000002875">
    <property type="component" value="Chromosome"/>
</dbReference>
<feature type="domain" description="Lcl C-terminal" evidence="1">
    <location>
        <begin position="123"/>
        <end position="252"/>
    </location>
</feature>
<evidence type="ECO:0000259" key="1">
    <source>
        <dbReference type="Pfam" id="PF07603"/>
    </source>
</evidence>
<keyword evidence="3" id="KW-1185">Reference proteome</keyword>
<protein>
    <recommendedName>
        <fullName evidence="1">Lcl C-terminal domain-containing protein</fullName>
    </recommendedName>
</protein>
<evidence type="ECO:0000313" key="3">
    <source>
        <dbReference type="Proteomes" id="UP000002875"/>
    </source>
</evidence>
<name>A0ABN4AQ23_EMTOG</name>
<dbReference type="RefSeq" id="WP_015030109.1">
    <property type="nucleotide sequence ID" value="NC_018748.1"/>
</dbReference>
<accession>A0ABN4AQ23</accession>
<dbReference type="Pfam" id="PF07603">
    <property type="entry name" value="Lcl_C"/>
    <property type="match status" value="1"/>
</dbReference>
<sequence>MKKLYNYFWLLFIIGFLNKLNAQSVLIDPANTTSILNAQSTTKGLLPPRLTEAQRNAMTGLTAGTVIHCSDCAGGVGPYSYNGSSWVAMFSSNSVSYSVGQSKFGGVIFFVDDSGQHGLVAATTDQSVGTTWYNGNYINTLATRTGVFGGANNTERIITEQGAGNYAASIASQGSNGGFGDWYLPSKDEMAKMYQQIGVIPSITAGANYWSSTEESVSNLQSTSTNAYVTVLSTGVSSLQSKSSNARVRAIRRF</sequence>
<gene>
    <name evidence="2" type="ordered locus">Emtol_3286</name>
</gene>
<proteinExistence type="predicted"/>